<comment type="caution">
    <text evidence="1">The sequence shown here is derived from an EMBL/GenBank/DDBJ whole genome shotgun (WGS) entry which is preliminary data.</text>
</comment>
<sequence length="74" mass="8447">MKSLYLYSKAYGLHPSGARERHRSPRRSPVRAPNTVVAAVVGAFEREHFQQSCVRVYARLDQPNSLLLIRNPNI</sequence>
<organism evidence="1 2">
    <name type="scientific">Brachionus plicatilis</name>
    <name type="common">Marine rotifer</name>
    <name type="synonym">Brachionus muelleri</name>
    <dbReference type="NCBI Taxonomy" id="10195"/>
    <lineage>
        <taxon>Eukaryota</taxon>
        <taxon>Metazoa</taxon>
        <taxon>Spiralia</taxon>
        <taxon>Gnathifera</taxon>
        <taxon>Rotifera</taxon>
        <taxon>Eurotatoria</taxon>
        <taxon>Monogononta</taxon>
        <taxon>Pseudotrocha</taxon>
        <taxon>Ploima</taxon>
        <taxon>Brachionidae</taxon>
        <taxon>Brachionus</taxon>
    </lineage>
</organism>
<dbReference type="EMBL" id="REGN01003618">
    <property type="protein sequence ID" value="RNA21727.1"/>
    <property type="molecule type" value="Genomic_DNA"/>
</dbReference>
<keyword evidence="2" id="KW-1185">Reference proteome</keyword>
<name>A0A3M7RDZ1_BRAPC</name>
<protein>
    <submittedName>
        <fullName evidence="1">Uncharacterized protein</fullName>
    </submittedName>
</protein>
<evidence type="ECO:0000313" key="1">
    <source>
        <dbReference type="EMBL" id="RNA21727.1"/>
    </source>
</evidence>
<dbReference type="Proteomes" id="UP000276133">
    <property type="component" value="Unassembled WGS sequence"/>
</dbReference>
<dbReference type="AlphaFoldDB" id="A0A3M7RDZ1"/>
<evidence type="ECO:0000313" key="2">
    <source>
        <dbReference type="Proteomes" id="UP000276133"/>
    </source>
</evidence>
<reference evidence="1 2" key="1">
    <citation type="journal article" date="2018" name="Sci. Rep.">
        <title>Genomic signatures of local adaptation to the degree of environmental predictability in rotifers.</title>
        <authorList>
            <person name="Franch-Gras L."/>
            <person name="Hahn C."/>
            <person name="Garcia-Roger E.M."/>
            <person name="Carmona M.J."/>
            <person name="Serra M."/>
            <person name="Gomez A."/>
        </authorList>
    </citation>
    <scope>NUCLEOTIDE SEQUENCE [LARGE SCALE GENOMIC DNA]</scope>
    <source>
        <strain evidence="1">HYR1</strain>
    </source>
</reference>
<accession>A0A3M7RDZ1</accession>
<proteinExistence type="predicted"/>
<gene>
    <name evidence="1" type="ORF">BpHYR1_020143</name>
</gene>